<dbReference type="OMA" id="KWAIMRK"/>
<keyword evidence="5 8" id="KW-1133">Transmembrane helix</keyword>
<evidence type="ECO:0000256" key="8">
    <source>
        <dbReference type="SAM" id="Phobius"/>
    </source>
</evidence>
<dbReference type="CDD" id="cd08612">
    <property type="entry name" value="GDPD_GDE4"/>
    <property type="match status" value="1"/>
</dbReference>
<feature type="domain" description="GP-PDE" evidence="9">
    <location>
        <begin position="62"/>
        <end position="362"/>
    </location>
</feature>
<dbReference type="EMBL" id="AAEE01000007">
    <property type="protein sequence ID" value="EAK88264.1"/>
    <property type="molecule type" value="Genomic_DNA"/>
</dbReference>
<sequence length="371" mass="43380">RAKKKKNRNNNNKTIKMVLELFVIILIVNYLLLHFPKILRAINGSNSKLKSSNSVLGKGKGCLHISHRGGSEEVPENTTVAFDHAINNCSTDMLEIDVWLTKDNLLVVLHDENLLNICNIDKLVGEFNYADLPMTKDSESLTPSSDFLNRNEWKCYPKKFSSQKLITLEELFQRYPDTLISVDVKNPDSRLAVSKTVGLVRRFKRENKTMLCSFSNENIDYLNEYNKNKNEPELVICIGKDKLLKILLAYFTGFLPWIHIEEHVLSFPMSYIFFSTYGRKFADKISKYFKLSKYQLKYIEDELVPNILVWLFSRKLLIRHLQKRGIRCFAWVCNNEKEMNICKELELDGIMSDRPNLLREYYIKNKIKPFK</sequence>
<dbReference type="InterPro" id="IPR052271">
    <property type="entry name" value="GDPD-Related"/>
</dbReference>
<organism evidence="10 11">
    <name type="scientific">Cryptosporidium parvum (strain Iowa II)</name>
    <dbReference type="NCBI Taxonomy" id="353152"/>
    <lineage>
        <taxon>Eukaryota</taxon>
        <taxon>Sar</taxon>
        <taxon>Alveolata</taxon>
        <taxon>Apicomplexa</taxon>
        <taxon>Conoidasida</taxon>
        <taxon>Coccidia</taxon>
        <taxon>Eucoccidiorida</taxon>
        <taxon>Eimeriorina</taxon>
        <taxon>Cryptosporidiidae</taxon>
        <taxon>Cryptosporidium</taxon>
    </lineage>
</organism>
<keyword evidence="6" id="KW-0443">Lipid metabolism</keyword>
<comment type="similarity">
    <text evidence="2">Belongs to the glycerophosphoryl diester phosphodiesterase family.</text>
</comment>
<dbReference type="PANTHER" id="PTHR42758:SF2">
    <property type="entry name" value="PHOSPHATIDYLGLYCEROL PHOSPHOLIPASE C"/>
    <property type="match status" value="1"/>
</dbReference>
<dbReference type="KEGG" id="cpv:cgd5_490"/>
<dbReference type="STRING" id="353152.Q5CS27"/>
<evidence type="ECO:0000256" key="4">
    <source>
        <dbReference type="ARBA" id="ARBA00022801"/>
    </source>
</evidence>
<dbReference type="GO" id="GO:0046475">
    <property type="term" value="P:glycerophospholipid catabolic process"/>
    <property type="evidence" value="ECO:0007669"/>
    <property type="project" value="TreeGrafter"/>
</dbReference>
<name>Q5CS27_CRYPI</name>
<comment type="caution">
    <text evidence="10">The sequence shown here is derived from an EMBL/GenBank/DDBJ whole genome shotgun (WGS) entry which is preliminary data.</text>
</comment>
<dbReference type="InterPro" id="IPR030395">
    <property type="entry name" value="GP_PDE_dom"/>
</dbReference>
<dbReference type="Gene3D" id="3.20.20.190">
    <property type="entry name" value="Phosphatidylinositol (PI) phosphodiesterase"/>
    <property type="match status" value="1"/>
</dbReference>
<dbReference type="GO" id="GO:0016020">
    <property type="term" value="C:membrane"/>
    <property type="evidence" value="ECO:0007669"/>
    <property type="project" value="UniProtKB-SubCell"/>
</dbReference>
<comment type="subcellular location">
    <subcellularLocation>
        <location evidence="1">Membrane</location>
    </subcellularLocation>
</comment>
<dbReference type="InterPro" id="IPR017946">
    <property type="entry name" value="PLC-like_Pdiesterase_TIM-brl"/>
</dbReference>
<keyword evidence="3 8" id="KW-0812">Transmembrane</keyword>
<dbReference type="AlphaFoldDB" id="Q5CS27"/>
<dbReference type="InParanoid" id="Q5CS27"/>
<evidence type="ECO:0000313" key="11">
    <source>
        <dbReference type="Proteomes" id="UP000006726"/>
    </source>
</evidence>
<evidence type="ECO:0000256" key="5">
    <source>
        <dbReference type="ARBA" id="ARBA00022989"/>
    </source>
</evidence>
<feature type="transmembrane region" description="Helical" evidence="8">
    <location>
        <begin position="21"/>
        <end position="39"/>
    </location>
</feature>
<dbReference type="GeneID" id="3373311"/>
<dbReference type="PROSITE" id="PS51704">
    <property type="entry name" value="GP_PDE"/>
    <property type="match status" value="1"/>
</dbReference>
<reference evidence="10 11" key="1">
    <citation type="journal article" date="2004" name="Science">
        <title>Complete genome sequence of the apicomplexan, Cryptosporidium parvum.</title>
        <authorList>
            <person name="Abrahamsen M.S."/>
            <person name="Templeton T.J."/>
            <person name="Enomoto S."/>
            <person name="Abrahante J.E."/>
            <person name="Zhu G."/>
            <person name="Lancto C.A."/>
            <person name="Deng M."/>
            <person name="Liu C."/>
            <person name="Widmer G."/>
            <person name="Tzipori S."/>
            <person name="Buck G.A."/>
            <person name="Xu P."/>
            <person name="Bankier A.T."/>
            <person name="Dear P.H."/>
            <person name="Konfortov B.A."/>
            <person name="Spriggs H.F."/>
            <person name="Iyer L."/>
            <person name="Anantharaman V."/>
            <person name="Aravind L."/>
            <person name="Kapur V."/>
        </authorList>
    </citation>
    <scope>NUCLEOTIDE SEQUENCE [LARGE SCALE GENOMIC DNA]</scope>
    <source>
        <strain evidence="11">Iowa II</strain>
    </source>
</reference>
<evidence type="ECO:0000256" key="1">
    <source>
        <dbReference type="ARBA" id="ARBA00004370"/>
    </source>
</evidence>
<protein>
    <recommendedName>
        <fullName evidence="9">GP-PDE domain-containing protein</fullName>
    </recommendedName>
</protein>
<evidence type="ECO:0000256" key="6">
    <source>
        <dbReference type="ARBA" id="ARBA00023098"/>
    </source>
</evidence>
<dbReference type="GO" id="GO:0008081">
    <property type="term" value="F:phosphoric diester hydrolase activity"/>
    <property type="evidence" value="ECO:0007669"/>
    <property type="project" value="InterPro"/>
</dbReference>
<dbReference type="PANTHER" id="PTHR42758">
    <property type="entry name" value="PHOSPHATIDYLGLYCEROL PHOSPHOLIPASE C"/>
    <property type="match status" value="1"/>
</dbReference>
<keyword evidence="11" id="KW-1185">Reference proteome</keyword>
<dbReference type="Proteomes" id="UP000006726">
    <property type="component" value="Chromosome 5"/>
</dbReference>
<feature type="non-terminal residue" evidence="10">
    <location>
        <position position="1"/>
    </location>
</feature>
<evidence type="ECO:0000313" key="10">
    <source>
        <dbReference type="EMBL" id="EAK88264.1"/>
    </source>
</evidence>
<gene>
    <name evidence="10" type="ORF">cgd5_490</name>
</gene>
<accession>Q5CS27</accession>
<evidence type="ECO:0000259" key="9">
    <source>
        <dbReference type="PROSITE" id="PS51704"/>
    </source>
</evidence>
<evidence type="ECO:0000256" key="7">
    <source>
        <dbReference type="ARBA" id="ARBA00023136"/>
    </source>
</evidence>
<keyword evidence="4" id="KW-0378">Hydrolase</keyword>
<keyword evidence="7 8" id="KW-0472">Membrane</keyword>
<evidence type="ECO:0000256" key="2">
    <source>
        <dbReference type="ARBA" id="ARBA00007277"/>
    </source>
</evidence>
<evidence type="ECO:0000256" key="3">
    <source>
        <dbReference type="ARBA" id="ARBA00022692"/>
    </source>
</evidence>
<dbReference type="SUPFAM" id="SSF51695">
    <property type="entry name" value="PLC-like phosphodiesterases"/>
    <property type="match status" value="1"/>
</dbReference>
<dbReference type="RefSeq" id="XP_626009.1">
    <property type="nucleotide sequence ID" value="XM_626009.1"/>
</dbReference>
<dbReference type="OrthoDB" id="1058301at2759"/>
<dbReference type="Pfam" id="PF03009">
    <property type="entry name" value="GDPD"/>
    <property type="match status" value="2"/>
</dbReference>
<dbReference type="GO" id="GO:0005737">
    <property type="term" value="C:cytoplasm"/>
    <property type="evidence" value="ECO:0007669"/>
    <property type="project" value="UniProtKB-ARBA"/>
</dbReference>
<proteinExistence type="inferred from homology"/>